<gene>
    <name evidence="2" type="ORF">DET61_11917</name>
</gene>
<keyword evidence="1" id="KW-1133">Transmembrane helix</keyword>
<evidence type="ECO:0000313" key="2">
    <source>
        <dbReference type="EMBL" id="RCW63250.1"/>
    </source>
</evidence>
<name>A0A368X5H4_MARNT</name>
<dbReference type="Proteomes" id="UP000253647">
    <property type="component" value="Unassembled WGS sequence"/>
</dbReference>
<evidence type="ECO:0000256" key="1">
    <source>
        <dbReference type="SAM" id="Phobius"/>
    </source>
</evidence>
<keyword evidence="1" id="KW-0812">Transmembrane</keyword>
<reference evidence="2 3" key="1">
    <citation type="submission" date="2018-07" db="EMBL/GenBank/DDBJ databases">
        <title>Freshwater and sediment microbial communities from various areas in North America, analyzing microbe dynamics in response to fracking.</title>
        <authorList>
            <person name="Lamendella R."/>
        </authorList>
    </citation>
    <scope>NUCLEOTIDE SEQUENCE [LARGE SCALE GENOMIC DNA]</scope>
    <source>
        <strain evidence="2 3">105B</strain>
    </source>
</reference>
<sequence length="81" mass="8955">MASTLTIGTLFQSRFETSLQSDGDAGVLLALSWLFLGFLNLCFWLFLIEKVNGREDAAYWWARAPLKAVVAIGIAFAIRGD</sequence>
<keyword evidence="1" id="KW-0472">Membrane</keyword>
<organism evidence="2 3">
    <name type="scientific">Marinobacter nauticus</name>
    <name type="common">Marinobacter hydrocarbonoclasticus</name>
    <name type="synonym">Marinobacter aquaeolei</name>
    <dbReference type="NCBI Taxonomy" id="2743"/>
    <lineage>
        <taxon>Bacteria</taxon>
        <taxon>Pseudomonadati</taxon>
        <taxon>Pseudomonadota</taxon>
        <taxon>Gammaproteobacteria</taxon>
        <taxon>Pseudomonadales</taxon>
        <taxon>Marinobacteraceae</taxon>
        <taxon>Marinobacter</taxon>
    </lineage>
</organism>
<dbReference type="RefSeq" id="WP_114435291.1">
    <property type="nucleotide sequence ID" value="NZ_QPJI01000019.1"/>
</dbReference>
<dbReference type="EMBL" id="QPJI01000019">
    <property type="protein sequence ID" value="RCW63250.1"/>
    <property type="molecule type" value="Genomic_DNA"/>
</dbReference>
<protein>
    <submittedName>
        <fullName evidence="2">Uncharacterized protein</fullName>
    </submittedName>
</protein>
<feature type="transmembrane region" description="Helical" evidence="1">
    <location>
        <begin position="25"/>
        <end position="48"/>
    </location>
</feature>
<proteinExistence type="predicted"/>
<feature type="transmembrane region" description="Helical" evidence="1">
    <location>
        <begin position="60"/>
        <end position="78"/>
    </location>
</feature>
<comment type="caution">
    <text evidence="2">The sequence shown here is derived from an EMBL/GenBank/DDBJ whole genome shotgun (WGS) entry which is preliminary data.</text>
</comment>
<dbReference type="AlphaFoldDB" id="A0A368X5H4"/>
<evidence type="ECO:0000313" key="3">
    <source>
        <dbReference type="Proteomes" id="UP000253647"/>
    </source>
</evidence>
<accession>A0A368X5H4</accession>